<comment type="subcellular location">
    <subcellularLocation>
        <location evidence="1 6">Endoplasmic reticulum membrane</location>
        <topology evidence="1 6">Multi-pass membrane protein</topology>
    </subcellularLocation>
</comment>
<keyword evidence="3 6" id="KW-0256">Endoplasmic reticulum</keyword>
<keyword evidence="9" id="KW-1185">Reference proteome</keyword>
<evidence type="ECO:0000256" key="5">
    <source>
        <dbReference type="ARBA" id="ARBA00023136"/>
    </source>
</evidence>
<evidence type="ECO:0000256" key="4">
    <source>
        <dbReference type="ARBA" id="ARBA00022989"/>
    </source>
</evidence>
<protein>
    <recommendedName>
        <fullName evidence="6">Reticulon</fullName>
    </recommendedName>
</protein>
<keyword evidence="2 6" id="KW-0812">Transmembrane</keyword>
<dbReference type="PANTHER" id="PTHR45799:SF6">
    <property type="entry name" value="RETICULON"/>
    <property type="match status" value="1"/>
</dbReference>
<sequence>MFITHQLMWDKHSFSCLRSEMLMMMMCCCVSVLDVVYWRDVRWSAAVFSFSLLLLLSLSCCSVISVMAYTTLALLSLTVTFRIYKAILQAVQKSDRGHPFKQYLDKDVALSTDVVQKYSDVALRGINGGLIELRRLFLVEDLVDSLKAQIDAFISMLKNQMKDFWGKIQAKVPGMKKLE</sequence>
<dbReference type="PROSITE" id="PS50845">
    <property type="entry name" value="RETICULON"/>
    <property type="match status" value="1"/>
</dbReference>
<dbReference type="GO" id="GO:0030182">
    <property type="term" value="P:neuron differentiation"/>
    <property type="evidence" value="ECO:0007669"/>
    <property type="project" value="TreeGrafter"/>
</dbReference>
<keyword evidence="5 6" id="KW-0472">Membrane</keyword>
<evidence type="ECO:0000256" key="1">
    <source>
        <dbReference type="ARBA" id="ARBA00004477"/>
    </source>
</evidence>
<keyword evidence="4 6" id="KW-1133">Transmembrane helix</keyword>
<feature type="domain" description="Reticulon" evidence="7">
    <location>
        <begin position="32"/>
        <end position="150"/>
    </location>
</feature>
<dbReference type="Gene3D" id="1.20.5.2480">
    <property type="match status" value="1"/>
</dbReference>
<evidence type="ECO:0000256" key="2">
    <source>
        <dbReference type="ARBA" id="ARBA00022692"/>
    </source>
</evidence>
<dbReference type="EMBL" id="JAFHDT010000009">
    <property type="protein sequence ID" value="KAI7805554.1"/>
    <property type="molecule type" value="Genomic_DNA"/>
</dbReference>
<reference evidence="8" key="1">
    <citation type="submission" date="2021-02" db="EMBL/GenBank/DDBJ databases">
        <title>Comparative genomics reveals that relaxation of natural selection precedes convergent phenotypic evolution of cavefish.</title>
        <authorList>
            <person name="Peng Z."/>
        </authorList>
    </citation>
    <scope>NUCLEOTIDE SEQUENCE</scope>
    <source>
        <tissue evidence="8">Muscle</tissue>
    </source>
</reference>
<dbReference type="FunFam" id="1.20.5.2480:FF:000001">
    <property type="entry name" value="Reticulon"/>
    <property type="match status" value="1"/>
</dbReference>
<accession>A0A9W7WNQ9</accession>
<gene>
    <name evidence="8" type="ORF">IRJ41_010871</name>
</gene>
<proteinExistence type="predicted"/>
<evidence type="ECO:0000256" key="3">
    <source>
        <dbReference type="ARBA" id="ARBA00022824"/>
    </source>
</evidence>
<feature type="transmembrane region" description="Helical" evidence="6">
    <location>
        <begin position="50"/>
        <end position="75"/>
    </location>
</feature>
<dbReference type="Proteomes" id="UP001059041">
    <property type="component" value="Linkage Group LG9"/>
</dbReference>
<dbReference type="Pfam" id="PF02453">
    <property type="entry name" value="Reticulon"/>
    <property type="match status" value="1"/>
</dbReference>
<dbReference type="AlphaFoldDB" id="A0A9W7WNQ9"/>
<name>A0A9W7WNQ9_TRIRA</name>
<evidence type="ECO:0000256" key="6">
    <source>
        <dbReference type="RuleBase" id="RU210713"/>
    </source>
</evidence>
<dbReference type="GO" id="GO:0071787">
    <property type="term" value="P:endoplasmic reticulum tubular network formation"/>
    <property type="evidence" value="ECO:0007669"/>
    <property type="project" value="TreeGrafter"/>
</dbReference>
<comment type="caution">
    <text evidence="8">The sequence shown here is derived from an EMBL/GenBank/DDBJ whole genome shotgun (WGS) entry which is preliminary data.</text>
</comment>
<organism evidence="8 9">
    <name type="scientific">Triplophysa rosa</name>
    <name type="common">Cave loach</name>
    <dbReference type="NCBI Taxonomy" id="992332"/>
    <lineage>
        <taxon>Eukaryota</taxon>
        <taxon>Metazoa</taxon>
        <taxon>Chordata</taxon>
        <taxon>Craniata</taxon>
        <taxon>Vertebrata</taxon>
        <taxon>Euteleostomi</taxon>
        <taxon>Actinopterygii</taxon>
        <taxon>Neopterygii</taxon>
        <taxon>Teleostei</taxon>
        <taxon>Ostariophysi</taxon>
        <taxon>Cypriniformes</taxon>
        <taxon>Nemacheilidae</taxon>
        <taxon>Triplophysa</taxon>
    </lineage>
</organism>
<feature type="transmembrane region" description="Helical" evidence="6">
    <location>
        <begin position="21"/>
        <end position="38"/>
    </location>
</feature>
<evidence type="ECO:0000259" key="7">
    <source>
        <dbReference type="PROSITE" id="PS50845"/>
    </source>
</evidence>
<evidence type="ECO:0000313" key="9">
    <source>
        <dbReference type="Proteomes" id="UP001059041"/>
    </source>
</evidence>
<dbReference type="GO" id="GO:0014069">
    <property type="term" value="C:postsynaptic density"/>
    <property type="evidence" value="ECO:0007669"/>
    <property type="project" value="TreeGrafter"/>
</dbReference>
<dbReference type="InterPro" id="IPR003388">
    <property type="entry name" value="Reticulon"/>
</dbReference>
<dbReference type="GO" id="GO:0005789">
    <property type="term" value="C:endoplasmic reticulum membrane"/>
    <property type="evidence" value="ECO:0007669"/>
    <property type="project" value="UniProtKB-SubCell"/>
</dbReference>
<dbReference type="GO" id="GO:0043005">
    <property type="term" value="C:neuron projection"/>
    <property type="evidence" value="ECO:0007669"/>
    <property type="project" value="TreeGrafter"/>
</dbReference>
<evidence type="ECO:0000313" key="8">
    <source>
        <dbReference type="EMBL" id="KAI7805554.1"/>
    </source>
</evidence>
<dbReference type="GO" id="GO:0007420">
    <property type="term" value="P:brain development"/>
    <property type="evidence" value="ECO:0007669"/>
    <property type="project" value="TreeGrafter"/>
</dbReference>
<dbReference type="InterPro" id="IPR046964">
    <property type="entry name" value="RTN1-4"/>
</dbReference>
<dbReference type="PANTHER" id="PTHR45799">
    <property type="entry name" value="RETICULON-LIKE PROTEIN"/>
    <property type="match status" value="1"/>
</dbReference>